<comment type="caution">
    <text evidence="1">The sequence shown here is derived from an EMBL/GenBank/DDBJ whole genome shotgun (WGS) entry which is preliminary data.</text>
</comment>
<protein>
    <submittedName>
        <fullName evidence="1">Uncharacterized protein</fullName>
    </submittedName>
</protein>
<evidence type="ECO:0000313" key="2">
    <source>
        <dbReference type="Proteomes" id="UP000003763"/>
    </source>
</evidence>
<dbReference type="EMBL" id="ADLJ01000033">
    <property type="protein sequence ID" value="EHE96996.1"/>
    <property type="molecule type" value="Genomic_DNA"/>
</dbReference>
<evidence type="ECO:0000313" key="1">
    <source>
        <dbReference type="EMBL" id="EHE96996.1"/>
    </source>
</evidence>
<dbReference type="Proteomes" id="UP000003763">
    <property type="component" value="Unassembled WGS sequence"/>
</dbReference>
<name>G5HNF3_9FIRM</name>
<accession>G5HNF3</accession>
<organism evidence="1 2">
    <name type="scientific">[Clostridium] citroniae WAL-17108</name>
    <dbReference type="NCBI Taxonomy" id="742733"/>
    <lineage>
        <taxon>Bacteria</taxon>
        <taxon>Bacillati</taxon>
        <taxon>Bacillota</taxon>
        <taxon>Clostridia</taxon>
        <taxon>Lachnospirales</taxon>
        <taxon>Lachnospiraceae</taxon>
        <taxon>Enterocloster</taxon>
    </lineage>
</organism>
<dbReference type="HOGENOM" id="CLU_2449371_0_0_9"/>
<sequence length="89" mass="10580">MNCKDKIQVGLQRPVWPVPGREMFHNSFPGFFLLGNVTPIGSYYINGTDMFQIYVPILFRVKRMREDLTIYFYPLMFRPQACFFKKGLF</sequence>
<proteinExistence type="predicted"/>
<gene>
    <name evidence="1" type="ORF">HMPREF9469_04115</name>
</gene>
<reference evidence="1 2" key="1">
    <citation type="submission" date="2011-08" db="EMBL/GenBank/DDBJ databases">
        <title>The Genome Sequence of Clostridium citroniae WAL-17108.</title>
        <authorList>
            <consortium name="The Broad Institute Genome Sequencing Platform"/>
            <person name="Earl A."/>
            <person name="Ward D."/>
            <person name="Feldgarden M."/>
            <person name="Gevers D."/>
            <person name="Finegold S.M."/>
            <person name="Summanen P.H."/>
            <person name="Molitoris D.R."/>
            <person name="Vaisanen M.L."/>
            <person name="Daigneault M."/>
            <person name="Allen-Vercoe E."/>
            <person name="Young S.K."/>
            <person name="Zeng Q."/>
            <person name="Gargeya S."/>
            <person name="Fitzgerald M."/>
            <person name="Haas B."/>
            <person name="Abouelleil A."/>
            <person name="Alvarado L."/>
            <person name="Arachchi H.M."/>
            <person name="Berlin A."/>
            <person name="Brown A."/>
            <person name="Chapman S.B."/>
            <person name="Chen Z."/>
            <person name="Dunbar C."/>
            <person name="Freedman E."/>
            <person name="Gearin G."/>
            <person name="Gellesch M."/>
            <person name="Goldberg J."/>
            <person name="Griggs A."/>
            <person name="Gujja S."/>
            <person name="Heiman D."/>
            <person name="Howarth C."/>
            <person name="Larson L."/>
            <person name="Lui A."/>
            <person name="MacDonald P.J.P."/>
            <person name="Montmayeur A."/>
            <person name="Murphy C."/>
            <person name="Neiman D."/>
            <person name="Pearson M."/>
            <person name="Priest M."/>
            <person name="Roberts A."/>
            <person name="Saif S."/>
            <person name="Shea T."/>
            <person name="Shenoy N."/>
            <person name="Sisk P."/>
            <person name="Stolte C."/>
            <person name="Sykes S."/>
            <person name="Wortman J."/>
            <person name="Nusbaum C."/>
            <person name="Birren B."/>
        </authorList>
    </citation>
    <scope>NUCLEOTIDE SEQUENCE [LARGE SCALE GENOMIC DNA]</scope>
    <source>
        <strain evidence="1 2">WAL-17108</strain>
    </source>
</reference>
<dbReference type="AlphaFoldDB" id="G5HNF3"/>